<sequence>MTSLIQSLLDISQHLTKTDLAAGTLFLVLLGLISRSRRNRSRVKTTKLHGPTSSNPFVGLVPQLFKEEDPSGMVEKWVKEFGPVLSIPVGMGRRNVILADVKAAEHFLARDTGFGRGILWAEEDDHKRQRKALTPAFSVGATRNYLSVFYDSAYKMKSGWEHLLDNGDKDIEVQAWMNHVSLDDLGIAGLGHDFGALSGSRPKVISIFESFERPENTSWISRVLFLLGPVLPVLQRLPAQHNRMMLGIRNSMATIADGLMRDGKKEGVVDKSIMGLLVKAEGASQGLSMSQEEVIAQMNTLLFAGYETTSASLTWALIELCKHPEKQEILRKELARFQGTDPSWDELWSGLPYLNGVVQETLRLHPPLAGIVRVASEDDIIPLTSPIITATGETVSHITIAKGTTVNCSVAYINQAEELWGPDGKEFKPERWLVDENGEDGVGEGAKTIQGYQHILTFSDGPRLCIGKNFALGNFKATLSVLIRNFTFELPDGVETKVGRHRGILPRPKLESEDGPRVPLVVRKVD</sequence>
<feature type="binding site" description="axial binding residue" evidence="13">
    <location>
        <position position="465"/>
    </location>
    <ligand>
        <name>heme</name>
        <dbReference type="ChEBI" id="CHEBI:30413"/>
    </ligand>
    <ligandPart>
        <name>Fe</name>
        <dbReference type="ChEBI" id="CHEBI:18248"/>
    </ligandPart>
</feature>
<keyword evidence="5 13" id="KW-0349">Heme</keyword>
<dbReference type="PROSITE" id="PS00086">
    <property type="entry name" value="CYTOCHROME_P450"/>
    <property type="match status" value="1"/>
</dbReference>
<dbReference type="PANTHER" id="PTHR24305:SF166">
    <property type="entry name" value="CYTOCHROME P450 12A4, MITOCHONDRIAL-RELATED"/>
    <property type="match status" value="1"/>
</dbReference>
<dbReference type="PRINTS" id="PR00465">
    <property type="entry name" value="EP450IV"/>
</dbReference>
<evidence type="ECO:0000256" key="9">
    <source>
        <dbReference type="ARBA" id="ARBA00023002"/>
    </source>
</evidence>
<dbReference type="Gene3D" id="1.10.630.10">
    <property type="entry name" value="Cytochrome P450"/>
    <property type="match status" value="1"/>
</dbReference>
<dbReference type="PANTHER" id="PTHR24305">
    <property type="entry name" value="CYTOCHROME P450"/>
    <property type="match status" value="1"/>
</dbReference>
<keyword evidence="8" id="KW-1133">Transmembrane helix</keyword>
<dbReference type="GO" id="GO:0020037">
    <property type="term" value="F:heme binding"/>
    <property type="evidence" value="ECO:0007669"/>
    <property type="project" value="InterPro"/>
</dbReference>
<keyword evidence="9 14" id="KW-0560">Oxidoreductase</keyword>
<keyword evidence="10 13" id="KW-0408">Iron</keyword>
<dbReference type="InterPro" id="IPR001128">
    <property type="entry name" value="Cyt_P450"/>
</dbReference>
<evidence type="ECO:0000256" key="5">
    <source>
        <dbReference type="ARBA" id="ARBA00022617"/>
    </source>
</evidence>
<accession>A0A4Y7T4B0</accession>
<evidence type="ECO:0000256" key="6">
    <source>
        <dbReference type="ARBA" id="ARBA00022692"/>
    </source>
</evidence>
<evidence type="ECO:0000256" key="12">
    <source>
        <dbReference type="ARBA" id="ARBA00023136"/>
    </source>
</evidence>
<proteinExistence type="inferred from homology"/>
<dbReference type="STRING" id="71717.A0A4Y7T4B0"/>
<protein>
    <submittedName>
        <fullName evidence="15">Cytochrome P450</fullName>
    </submittedName>
</protein>
<evidence type="ECO:0000256" key="7">
    <source>
        <dbReference type="ARBA" id="ARBA00022723"/>
    </source>
</evidence>
<dbReference type="InterPro" id="IPR050121">
    <property type="entry name" value="Cytochrome_P450_monoxygenase"/>
</dbReference>
<keyword evidence="7 13" id="KW-0479">Metal-binding</keyword>
<evidence type="ECO:0000256" key="14">
    <source>
        <dbReference type="RuleBase" id="RU000461"/>
    </source>
</evidence>
<dbReference type="GO" id="GO:0016705">
    <property type="term" value="F:oxidoreductase activity, acting on paired donors, with incorporation or reduction of molecular oxygen"/>
    <property type="evidence" value="ECO:0007669"/>
    <property type="project" value="InterPro"/>
</dbReference>
<dbReference type="OrthoDB" id="1470350at2759"/>
<evidence type="ECO:0000313" key="15">
    <source>
        <dbReference type="EMBL" id="TEB28960.1"/>
    </source>
</evidence>
<dbReference type="AlphaFoldDB" id="A0A4Y7T4B0"/>
<evidence type="ECO:0000256" key="1">
    <source>
        <dbReference type="ARBA" id="ARBA00001971"/>
    </source>
</evidence>
<keyword evidence="16" id="KW-1185">Reference proteome</keyword>
<evidence type="ECO:0000256" key="4">
    <source>
        <dbReference type="ARBA" id="ARBA00010617"/>
    </source>
</evidence>
<keyword evidence="11 14" id="KW-0503">Monooxygenase</keyword>
<dbReference type="GO" id="GO:0005506">
    <property type="term" value="F:iron ion binding"/>
    <property type="evidence" value="ECO:0007669"/>
    <property type="project" value="InterPro"/>
</dbReference>
<evidence type="ECO:0000313" key="16">
    <source>
        <dbReference type="Proteomes" id="UP000298030"/>
    </source>
</evidence>
<dbReference type="GO" id="GO:0016020">
    <property type="term" value="C:membrane"/>
    <property type="evidence" value="ECO:0007669"/>
    <property type="project" value="UniProtKB-SubCell"/>
</dbReference>
<comment type="similarity">
    <text evidence="4 14">Belongs to the cytochrome P450 family.</text>
</comment>
<keyword evidence="12" id="KW-0472">Membrane</keyword>
<dbReference type="PRINTS" id="PR00385">
    <property type="entry name" value="P450"/>
</dbReference>
<organism evidence="15 16">
    <name type="scientific">Coprinellus micaceus</name>
    <name type="common">Glistening ink-cap mushroom</name>
    <name type="synonym">Coprinus micaceus</name>
    <dbReference type="NCBI Taxonomy" id="71717"/>
    <lineage>
        <taxon>Eukaryota</taxon>
        <taxon>Fungi</taxon>
        <taxon>Dikarya</taxon>
        <taxon>Basidiomycota</taxon>
        <taxon>Agaricomycotina</taxon>
        <taxon>Agaricomycetes</taxon>
        <taxon>Agaricomycetidae</taxon>
        <taxon>Agaricales</taxon>
        <taxon>Agaricineae</taxon>
        <taxon>Psathyrellaceae</taxon>
        <taxon>Coprinellus</taxon>
    </lineage>
</organism>
<dbReference type="SUPFAM" id="SSF48264">
    <property type="entry name" value="Cytochrome P450"/>
    <property type="match status" value="1"/>
</dbReference>
<dbReference type="Pfam" id="PF00067">
    <property type="entry name" value="p450"/>
    <property type="match status" value="1"/>
</dbReference>
<evidence type="ECO:0000256" key="2">
    <source>
        <dbReference type="ARBA" id="ARBA00004370"/>
    </source>
</evidence>
<comment type="caution">
    <text evidence="15">The sequence shown here is derived from an EMBL/GenBank/DDBJ whole genome shotgun (WGS) entry which is preliminary data.</text>
</comment>
<evidence type="ECO:0000256" key="10">
    <source>
        <dbReference type="ARBA" id="ARBA00023004"/>
    </source>
</evidence>
<name>A0A4Y7T4B0_COPMI</name>
<reference evidence="15 16" key="1">
    <citation type="journal article" date="2019" name="Nat. Ecol. Evol.">
        <title>Megaphylogeny resolves global patterns of mushroom evolution.</title>
        <authorList>
            <person name="Varga T."/>
            <person name="Krizsan K."/>
            <person name="Foldi C."/>
            <person name="Dima B."/>
            <person name="Sanchez-Garcia M."/>
            <person name="Sanchez-Ramirez S."/>
            <person name="Szollosi G.J."/>
            <person name="Szarkandi J.G."/>
            <person name="Papp V."/>
            <person name="Albert L."/>
            <person name="Andreopoulos W."/>
            <person name="Angelini C."/>
            <person name="Antonin V."/>
            <person name="Barry K.W."/>
            <person name="Bougher N.L."/>
            <person name="Buchanan P."/>
            <person name="Buyck B."/>
            <person name="Bense V."/>
            <person name="Catcheside P."/>
            <person name="Chovatia M."/>
            <person name="Cooper J."/>
            <person name="Damon W."/>
            <person name="Desjardin D."/>
            <person name="Finy P."/>
            <person name="Geml J."/>
            <person name="Haridas S."/>
            <person name="Hughes K."/>
            <person name="Justo A."/>
            <person name="Karasinski D."/>
            <person name="Kautmanova I."/>
            <person name="Kiss B."/>
            <person name="Kocsube S."/>
            <person name="Kotiranta H."/>
            <person name="LaButti K.M."/>
            <person name="Lechner B.E."/>
            <person name="Liimatainen K."/>
            <person name="Lipzen A."/>
            <person name="Lukacs Z."/>
            <person name="Mihaltcheva S."/>
            <person name="Morgado L.N."/>
            <person name="Niskanen T."/>
            <person name="Noordeloos M.E."/>
            <person name="Ohm R.A."/>
            <person name="Ortiz-Santana B."/>
            <person name="Ovrebo C."/>
            <person name="Racz N."/>
            <person name="Riley R."/>
            <person name="Savchenko A."/>
            <person name="Shiryaev A."/>
            <person name="Soop K."/>
            <person name="Spirin V."/>
            <person name="Szebenyi C."/>
            <person name="Tomsovsky M."/>
            <person name="Tulloss R.E."/>
            <person name="Uehling J."/>
            <person name="Grigoriev I.V."/>
            <person name="Vagvolgyi C."/>
            <person name="Papp T."/>
            <person name="Martin F.M."/>
            <person name="Miettinen O."/>
            <person name="Hibbett D.S."/>
            <person name="Nagy L.G."/>
        </authorList>
    </citation>
    <scope>NUCLEOTIDE SEQUENCE [LARGE SCALE GENOMIC DNA]</scope>
    <source>
        <strain evidence="15 16">FP101781</strain>
    </source>
</reference>
<evidence type="ECO:0000256" key="11">
    <source>
        <dbReference type="ARBA" id="ARBA00023033"/>
    </source>
</evidence>
<evidence type="ECO:0000256" key="8">
    <source>
        <dbReference type="ARBA" id="ARBA00022989"/>
    </source>
</evidence>
<dbReference type="InterPro" id="IPR002403">
    <property type="entry name" value="Cyt_P450_E_grp-IV"/>
</dbReference>
<gene>
    <name evidence="15" type="ORF">FA13DRAFT_1815483</name>
</gene>
<evidence type="ECO:0000256" key="13">
    <source>
        <dbReference type="PIRSR" id="PIRSR602403-1"/>
    </source>
</evidence>
<dbReference type="Proteomes" id="UP000298030">
    <property type="component" value="Unassembled WGS sequence"/>
</dbReference>
<dbReference type="EMBL" id="QPFP01000029">
    <property type="protein sequence ID" value="TEB28960.1"/>
    <property type="molecule type" value="Genomic_DNA"/>
</dbReference>
<comment type="pathway">
    <text evidence="3">Secondary metabolite biosynthesis; terpenoid biosynthesis.</text>
</comment>
<dbReference type="InterPro" id="IPR036396">
    <property type="entry name" value="Cyt_P450_sf"/>
</dbReference>
<dbReference type="GO" id="GO:0004497">
    <property type="term" value="F:monooxygenase activity"/>
    <property type="evidence" value="ECO:0007669"/>
    <property type="project" value="UniProtKB-KW"/>
</dbReference>
<keyword evidence="6" id="KW-0812">Transmembrane</keyword>
<evidence type="ECO:0000256" key="3">
    <source>
        <dbReference type="ARBA" id="ARBA00004721"/>
    </source>
</evidence>
<dbReference type="InterPro" id="IPR017972">
    <property type="entry name" value="Cyt_P450_CS"/>
</dbReference>
<comment type="cofactor">
    <cofactor evidence="1 13">
        <name>heme</name>
        <dbReference type="ChEBI" id="CHEBI:30413"/>
    </cofactor>
</comment>
<comment type="subcellular location">
    <subcellularLocation>
        <location evidence="2">Membrane</location>
    </subcellularLocation>
</comment>